<sequence>MVTYQNAIVNFAMNVPTGHNPYIVVAHHLVGLLVPPPIATWARWLQRVVIAGYLVMFIQSCRLTYMGLKRRSYQRVGFDELGIIYIDSITASGIAYTLYASLVITDLILDEVISSGKNAVAVWIIVYGYKFLILYYLGLSFLWTCARHCASLQWKSPRHIGPSFGRSNIPKLAPWIMHLILIVFFFWPIAPVIYQFAAAKNEYNLIKNIVLSVNQELLQSAGSFSPKSYKNYQLLVNLVPLQSVIGHVAFTPFLFYALQGLYRYRKSEFYYSDTLVMSNQDNNQELRLMANTTQKKRKLVVSRVLLAYTGYLVQGPVMTWQLATARDWFFLDPNWLIGSHLGLHGPQMISGNITLFLLVYTIRMHAPSCKDNLPTIRMASKTLKDPGTRNKATPSNNRIEPFSSLNTNVLQIIDHTEYNIHNIGSIETLLQHDTNHTPSLRNCEVMSEKPTGLRTTFESDIGSSNNTKPIKLVSRRYIQNTNVLEE</sequence>
<organism evidence="2 3">
    <name type="scientific">Cronartium quercuum f. sp. fusiforme G11</name>
    <dbReference type="NCBI Taxonomy" id="708437"/>
    <lineage>
        <taxon>Eukaryota</taxon>
        <taxon>Fungi</taxon>
        <taxon>Dikarya</taxon>
        <taxon>Basidiomycota</taxon>
        <taxon>Pucciniomycotina</taxon>
        <taxon>Pucciniomycetes</taxon>
        <taxon>Pucciniales</taxon>
        <taxon>Coleosporiaceae</taxon>
        <taxon>Cronartium</taxon>
    </lineage>
</organism>
<dbReference type="AlphaFoldDB" id="A0A9P6NIJ9"/>
<keyword evidence="1" id="KW-0472">Membrane</keyword>
<dbReference type="Proteomes" id="UP000886653">
    <property type="component" value="Unassembled WGS sequence"/>
</dbReference>
<keyword evidence="1" id="KW-1133">Transmembrane helix</keyword>
<evidence type="ECO:0000256" key="1">
    <source>
        <dbReference type="SAM" id="Phobius"/>
    </source>
</evidence>
<keyword evidence="1" id="KW-0812">Transmembrane</keyword>
<feature type="transmembrane region" description="Helical" evidence="1">
    <location>
        <begin position="343"/>
        <end position="362"/>
    </location>
</feature>
<reference evidence="2" key="1">
    <citation type="submission" date="2013-11" db="EMBL/GenBank/DDBJ databases">
        <title>Genome sequence of the fusiform rust pathogen reveals effectors for host alternation and coevolution with pine.</title>
        <authorList>
            <consortium name="DOE Joint Genome Institute"/>
            <person name="Smith K."/>
            <person name="Pendleton A."/>
            <person name="Kubisiak T."/>
            <person name="Anderson C."/>
            <person name="Salamov A."/>
            <person name="Aerts A."/>
            <person name="Riley R."/>
            <person name="Clum A."/>
            <person name="Lindquist E."/>
            <person name="Ence D."/>
            <person name="Campbell M."/>
            <person name="Kronenberg Z."/>
            <person name="Feau N."/>
            <person name="Dhillon B."/>
            <person name="Hamelin R."/>
            <person name="Burleigh J."/>
            <person name="Smith J."/>
            <person name="Yandell M."/>
            <person name="Nelson C."/>
            <person name="Grigoriev I."/>
            <person name="Davis J."/>
        </authorList>
    </citation>
    <scope>NUCLEOTIDE SEQUENCE</scope>
    <source>
        <strain evidence="2">G11</strain>
    </source>
</reference>
<dbReference type="EMBL" id="MU167291">
    <property type="protein sequence ID" value="KAG0144663.1"/>
    <property type="molecule type" value="Genomic_DNA"/>
</dbReference>
<proteinExistence type="predicted"/>
<feature type="transmembrane region" description="Helical" evidence="1">
    <location>
        <begin position="84"/>
        <end position="109"/>
    </location>
</feature>
<feature type="transmembrane region" description="Helical" evidence="1">
    <location>
        <begin position="44"/>
        <end position="63"/>
    </location>
</feature>
<comment type="caution">
    <text evidence="2">The sequence shown here is derived from an EMBL/GenBank/DDBJ whole genome shotgun (WGS) entry which is preliminary data.</text>
</comment>
<name>A0A9P6NIJ9_9BASI</name>
<evidence type="ECO:0000313" key="3">
    <source>
        <dbReference type="Proteomes" id="UP000886653"/>
    </source>
</evidence>
<keyword evidence="3" id="KW-1185">Reference proteome</keyword>
<feature type="transmembrane region" description="Helical" evidence="1">
    <location>
        <begin position="304"/>
        <end position="323"/>
    </location>
</feature>
<evidence type="ECO:0000313" key="2">
    <source>
        <dbReference type="EMBL" id="KAG0144663.1"/>
    </source>
</evidence>
<feature type="transmembrane region" description="Helical" evidence="1">
    <location>
        <begin position="175"/>
        <end position="197"/>
    </location>
</feature>
<accession>A0A9P6NIJ9</accession>
<feature type="transmembrane region" description="Helical" evidence="1">
    <location>
        <begin position="234"/>
        <end position="258"/>
    </location>
</feature>
<protein>
    <submittedName>
        <fullName evidence="2">Uncharacterized protein</fullName>
    </submittedName>
</protein>
<feature type="transmembrane region" description="Helical" evidence="1">
    <location>
        <begin position="121"/>
        <end position="146"/>
    </location>
</feature>
<gene>
    <name evidence="2" type="ORF">CROQUDRAFT_659730</name>
</gene>